<dbReference type="InterPro" id="IPR001932">
    <property type="entry name" value="PPM-type_phosphatase-like_dom"/>
</dbReference>
<evidence type="ECO:0000256" key="11">
    <source>
        <dbReference type="ARBA" id="ARBA00023211"/>
    </source>
</evidence>
<protein>
    <recommendedName>
        <fullName evidence="1">protein-serine/threonine phosphatase</fullName>
        <ecNumber evidence="1">3.1.3.16</ecNumber>
    </recommendedName>
    <alternativeName>
        <fullName evidence="15">Protein-serine/threonine phosphatase</fullName>
    </alternativeName>
    <alternativeName>
        <fullName evidence="14">Serine/threonine-protein kinase</fullName>
    </alternativeName>
</protein>
<keyword evidence="8" id="KW-0067">ATP-binding</keyword>
<keyword evidence="19" id="KW-1185">Reference proteome</keyword>
<evidence type="ECO:0000256" key="15">
    <source>
        <dbReference type="ARBA" id="ARBA00081350"/>
    </source>
</evidence>
<keyword evidence="4" id="KW-0479">Metal-binding</keyword>
<dbReference type="Gene3D" id="3.60.40.10">
    <property type="entry name" value="PPM-type phosphatase domain"/>
    <property type="match status" value="1"/>
</dbReference>
<organism evidence="18 19">
    <name type="scientific">Actinomadura litoris</name>
    <dbReference type="NCBI Taxonomy" id="2678616"/>
    <lineage>
        <taxon>Bacteria</taxon>
        <taxon>Bacillati</taxon>
        <taxon>Actinomycetota</taxon>
        <taxon>Actinomycetes</taxon>
        <taxon>Streptosporangiales</taxon>
        <taxon>Thermomonosporaceae</taxon>
        <taxon>Actinomadura</taxon>
    </lineage>
</organism>
<dbReference type="InterPro" id="IPR052016">
    <property type="entry name" value="Bact_Sigma-Reg"/>
</dbReference>
<evidence type="ECO:0000256" key="4">
    <source>
        <dbReference type="ARBA" id="ARBA00022723"/>
    </source>
</evidence>
<keyword evidence="5" id="KW-0547">Nucleotide-binding</keyword>
<evidence type="ECO:0000256" key="3">
    <source>
        <dbReference type="ARBA" id="ARBA00022679"/>
    </source>
</evidence>
<evidence type="ECO:0000256" key="8">
    <source>
        <dbReference type="ARBA" id="ARBA00022840"/>
    </source>
</evidence>
<dbReference type="SUPFAM" id="SSF55781">
    <property type="entry name" value="GAF domain-like"/>
    <property type="match status" value="1"/>
</dbReference>
<keyword evidence="10" id="KW-0904">Protein phosphatase</keyword>
<accession>A0A7K1KZJ4</accession>
<dbReference type="SMART" id="SM00331">
    <property type="entry name" value="PP2C_SIG"/>
    <property type="match status" value="1"/>
</dbReference>
<dbReference type="InterPro" id="IPR029016">
    <property type="entry name" value="GAF-like_dom_sf"/>
</dbReference>
<evidence type="ECO:0000256" key="14">
    <source>
        <dbReference type="ARBA" id="ARBA00075117"/>
    </source>
</evidence>
<evidence type="ECO:0000256" key="5">
    <source>
        <dbReference type="ARBA" id="ARBA00022741"/>
    </source>
</evidence>
<dbReference type="InterPro" id="IPR003018">
    <property type="entry name" value="GAF"/>
</dbReference>
<evidence type="ECO:0000256" key="13">
    <source>
        <dbReference type="ARBA" id="ARBA00056274"/>
    </source>
</evidence>
<dbReference type="AlphaFoldDB" id="A0A7K1KZJ4"/>
<evidence type="ECO:0000256" key="16">
    <source>
        <dbReference type="SAM" id="MobiDB-lite"/>
    </source>
</evidence>
<keyword evidence="11" id="KW-0464">Manganese</keyword>
<sequence>MSDVPTTPTPGTARRPPAGAPAATAPERGPRAAPRAACRTHEPHEPPVPAEEPAPVTVLLALDGTVTGWGEAAARLFRRTAGQAVGSALPALLGRPAAAAPLEAALALAAAGRAWRGVLPLTAEGLSVTCEPLETGSGRVVALTVTPPWAGGLELLSEAGRRIGSSLDLGATAREVVAVAVPRFADAGAIYVLERLLADDDRPAAEPERAAVVRRLAVAFAADDPRTFSREFPVNEVIVYPPPTPYARCLATLAMVEFGGDTVQDTIASVTGRVVDGVLEHVSLLAVPLTVRGRALGFAVFSRKRGRLPFSAADKALAAELAGRAATCIDNACVFRRERRTSTALQASLLPAAVTAPPGLAIAHRYLPARAGVGGDWYDVVPLPGRRVAIVIGDSVGHGVAAAAAMGQLRVAAHTLASCEFPPAEVLARLDAIAQDLDAAQFATCLCLTCDPATLRCELASAGHPPPLLALPGGGARHLGVPHGLPLGVSDPAHPAAYEQVTATLPDGGTLALYTDGLVESRHRHLDAGITRLASALIAAQSPSLEDTADGVLALLPDQRDQDDIALLLVRPG</sequence>
<dbReference type="SUPFAM" id="SSF81606">
    <property type="entry name" value="PP2C-like"/>
    <property type="match status" value="1"/>
</dbReference>
<keyword evidence="7" id="KW-0378">Hydrolase</keyword>
<evidence type="ECO:0000256" key="6">
    <source>
        <dbReference type="ARBA" id="ARBA00022777"/>
    </source>
</evidence>
<comment type="catalytic activity">
    <reaction evidence="12">
        <text>O-phospho-L-seryl-[protein] + H2O = L-seryl-[protein] + phosphate</text>
        <dbReference type="Rhea" id="RHEA:20629"/>
        <dbReference type="Rhea" id="RHEA-COMP:9863"/>
        <dbReference type="Rhea" id="RHEA-COMP:11604"/>
        <dbReference type="ChEBI" id="CHEBI:15377"/>
        <dbReference type="ChEBI" id="CHEBI:29999"/>
        <dbReference type="ChEBI" id="CHEBI:43474"/>
        <dbReference type="ChEBI" id="CHEBI:83421"/>
        <dbReference type="EC" id="3.1.3.16"/>
    </reaction>
</comment>
<dbReference type="Proteomes" id="UP000432015">
    <property type="component" value="Unassembled WGS sequence"/>
</dbReference>
<dbReference type="FunFam" id="3.60.40.10:FF:000005">
    <property type="entry name" value="Serine/threonine protein phosphatase"/>
    <property type="match status" value="1"/>
</dbReference>
<dbReference type="Pfam" id="PF07228">
    <property type="entry name" value="SpoIIE"/>
    <property type="match status" value="1"/>
</dbReference>
<keyword evidence="3" id="KW-0808">Transferase</keyword>
<gene>
    <name evidence="18" type="ORF">GNZ18_13520</name>
</gene>
<evidence type="ECO:0000256" key="1">
    <source>
        <dbReference type="ARBA" id="ARBA00013081"/>
    </source>
</evidence>
<dbReference type="EMBL" id="WOFH01000004">
    <property type="protein sequence ID" value="MUN37618.1"/>
    <property type="molecule type" value="Genomic_DNA"/>
</dbReference>
<dbReference type="GO" id="GO:0004722">
    <property type="term" value="F:protein serine/threonine phosphatase activity"/>
    <property type="evidence" value="ECO:0007669"/>
    <property type="project" value="UniProtKB-EC"/>
</dbReference>
<evidence type="ECO:0000259" key="17">
    <source>
        <dbReference type="SMART" id="SM00331"/>
    </source>
</evidence>
<dbReference type="InterPro" id="IPR036457">
    <property type="entry name" value="PPM-type-like_dom_sf"/>
</dbReference>
<dbReference type="GO" id="GO:0046872">
    <property type="term" value="F:metal ion binding"/>
    <property type="evidence" value="ECO:0007669"/>
    <property type="project" value="UniProtKB-KW"/>
</dbReference>
<evidence type="ECO:0000313" key="18">
    <source>
        <dbReference type="EMBL" id="MUN37618.1"/>
    </source>
</evidence>
<keyword evidence="6" id="KW-0418">Kinase</keyword>
<dbReference type="RefSeq" id="WP_156216725.1">
    <property type="nucleotide sequence ID" value="NZ_WOFH01000004.1"/>
</dbReference>
<dbReference type="Pfam" id="PF01590">
    <property type="entry name" value="GAF"/>
    <property type="match status" value="1"/>
</dbReference>
<name>A0A7K1KZJ4_9ACTN</name>
<feature type="region of interest" description="Disordered" evidence="16">
    <location>
        <begin position="1"/>
        <end position="52"/>
    </location>
</feature>
<dbReference type="GO" id="GO:0016301">
    <property type="term" value="F:kinase activity"/>
    <property type="evidence" value="ECO:0007669"/>
    <property type="project" value="UniProtKB-KW"/>
</dbReference>
<evidence type="ECO:0000256" key="10">
    <source>
        <dbReference type="ARBA" id="ARBA00022912"/>
    </source>
</evidence>
<proteinExistence type="predicted"/>
<comment type="caution">
    <text evidence="18">The sequence shown here is derived from an EMBL/GenBank/DDBJ whole genome shotgun (WGS) entry which is preliminary data.</text>
</comment>
<reference evidence="18 19" key="1">
    <citation type="submission" date="2019-11" db="EMBL/GenBank/DDBJ databases">
        <authorList>
            <person name="Cao P."/>
        </authorList>
    </citation>
    <scope>NUCLEOTIDE SEQUENCE [LARGE SCALE GENOMIC DNA]</scope>
    <source>
        <strain evidence="18 19">NEAU-AAG5</strain>
    </source>
</reference>
<comment type="function">
    <text evidence="13">Primarily acts as an independent SigF regulator that is sensitive to the osmosensory signal, mediating the cross talk of PknD with the SigF regulon. Possesses both phosphatase and kinase activities. The kinase domain functions as a classic anti-sigma factor-like kinase to phosphorylate the anti-anti-sigma factor domain at the canonical regulatory site, and the phosphatase domain antagonizes this activity.</text>
</comment>
<dbReference type="PANTHER" id="PTHR43156:SF2">
    <property type="entry name" value="STAGE II SPORULATION PROTEIN E"/>
    <property type="match status" value="1"/>
</dbReference>
<dbReference type="PANTHER" id="PTHR43156">
    <property type="entry name" value="STAGE II SPORULATION PROTEIN E-RELATED"/>
    <property type="match status" value="1"/>
</dbReference>
<feature type="domain" description="PPM-type phosphatase" evidence="17">
    <location>
        <begin position="357"/>
        <end position="572"/>
    </location>
</feature>
<evidence type="ECO:0000256" key="12">
    <source>
        <dbReference type="ARBA" id="ARBA00047761"/>
    </source>
</evidence>
<dbReference type="EC" id="3.1.3.16" evidence="1"/>
<evidence type="ECO:0000256" key="9">
    <source>
        <dbReference type="ARBA" id="ARBA00022842"/>
    </source>
</evidence>
<keyword evidence="9" id="KW-0460">Magnesium</keyword>
<evidence type="ECO:0000256" key="7">
    <source>
        <dbReference type="ARBA" id="ARBA00022801"/>
    </source>
</evidence>
<dbReference type="Gene3D" id="3.30.450.40">
    <property type="match status" value="1"/>
</dbReference>
<feature type="compositionally biased region" description="Low complexity" evidence="16">
    <location>
        <begin position="1"/>
        <end position="37"/>
    </location>
</feature>
<dbReference type="GO" id="GO:0005524">
    <property type="term" value="F:ATP binding"/>
    <property type="evidence" value="ECO:0007669"/>
    <property type="project" value="UniProtKB-KW"/>
</dbReference>
<evidence type="ECO:0000256" key="2">
    <source>
        <dbReference type="ARBA" id="ARBA00022553"/>
    </source>
</evidence>
<evidence type="ECO:0000313" key="19">
    <source>
        <dbReference type="Proteomes" id="UP000432015"/>
    </source>
</evidence>
<keyword evidence="2" id="KW-0597">Phosphoprotein</keyword>